<evidence type="ECO:0000259" key="18">
    <source>
        <dbReference type="PROSITE" id="PS51462"/>
    </source>
</evidence>
<dbReference type="GO" id="GO:1990174">
    <property type="term" value="F:phosphodiesterase decapping endonuclease activity"/>
    <property type="evidence" value="ECO:0007669"/>
    <property type="project" value="TreeGrafter"/>
</dbReference>
<evidence type="ECO:0000256" key="7">
    <source>
        <dbReference type="ARBA" id="ARBA00023242"/>
    </source>
</evidence>
<dbReference type="PANTHER" id="PTHR31699">
    <property type="entry name" value="NUDIX T16 FAMILY MEMBER"/>
    <property type="match status" value="1"/>
</dbReference>
<evidence type="ECO:0000313" key="20">
    <source>
        <dbReference type="Proteomes" id="UP000015103"/>
    </source>
</evidence>
<dbReference type="PANTHER" id="PTHR31699:SF1">
    <property type="entry name" value="U8 SNORNA-DECAPPING ENZYME"/>
    <property type="match status" value="1"/>
</dbReference>
<evidence type="ECO:0000256" key="5">
    <source>
        <dbReference type="ARBA" id="ARBA00022884"/>
    </source>
</evidence>
<evidence type="ECO:0000256" key="15">
    <source>
        <dbReference type="ARBA" id="ARBA00047661"/>
    </source>
</evidence>
<keyword evidence="20" id="KW-1185">Reference proteome</keyword>
<dbReference type="EnsemblMetazoa" id="RPRC001442-RA">
    <property type="protein sequence ID" value="RPRC001442-PA"/>
    <property type="gene ID" value="RPRC001442"/>
</dbReference>
<dbReference type="GO" id="GO:0140933">
    <property type="term" value="F:5'-(N(7)-methylguanosine 5'-triphospho)-[mRNA] hydrolase activity"/>
    <property type="evidence" value="ECO:0007669"/>
    <property type="project" value="UniProtKB-EC"/>
</dbReference>
<evidence type="ECO:0000256" key="3">
    <source>
        <dbReference type="ARBA" id="ARBA00004642"/>
    </source>
</evidence>
<evidence type="ECO:0000256" key="17">
    <source>
        <dbReference type="ARBA" id="ARBA00048945"/>
    </source>
</evidence>
<feature type="domain" description="Nudix hydrolase" evidence="18">
    <location>
        <begin position="1"/>
        <end position="113"/>
    </location>
</feature>
<comment type="cofactor">
    <cofactor evidence="1">
        <name>Co(2+)</name>
        <dbReference type="ChEBI" id="CHEBI:48828"/>
    </cofactor>
</comment>
<dbReference type="PROSITE" id="PS00893">
    <property type="entry name" value="NUDIX_BOX"/>
    <property type="match status" value="1"/>
</dbReference>
<evidence type="ECO:0000313" key="19">
    <source>
        <dbReference type="EnsemblMetazoa" id="RPRC001442-PA"/>
    </source>
</evidence>
<dbReference type="GO" id="GO:1990003">
    <property type="term" value="F:IDP phosphatase activity"/>
    <property type="evidence" value="ECO:0007669"/>
    <property type="project" value="UniProtKB-EC"/>
</dbReference>
<dbReference type="GO" id="GO:0005730">
    <property type="term" value="C:nucleolus"/>
    <property type="evidence" value="ECO:0007669"/>
    <property type="project" value="UniProtKB-SubCell"/>
</dbReference>
<evidence type="ECO:0000256" key="10">
    <source>
        <dbReference type="ARBA" id="ARBA00039871"/>
    </source>
</evidence>
<proteinExistence type="inferred from homology"/>
<dbReference type="InterPro" id="IPR015797">
    <property type="entry name" value="NUDIX_hydrolase-like_dom_sf"/>
</dbReference>
<dbReference type="InterPro" id="IPR020476">
    <property type="entry name" value="Nudix_hydrolase"/>
</dbReference>
<evidence type="ECO:0000256" key="2">
    <source>
        <dbReference type="ARBA" id="ARBA00004604"/>
    </source>
</evidence>
<dbReference type="Gene3D" id="3.90.79.10">
    <property type="entry name" value="Nucleoside Triphosphate Pyrophosphohydrolase"/>
    <property type="match status" value="1"/>
</dbReference>
<keyword evidence="6" id="KW-0546">Nucleotide metabolism</keyword>
<evidence type="ECO:0000256" key="13">
    <source>
        <dbReference type="ARBA" id="ARBA00042015"/>
    </source>
</evidence>
<dbReference type="InterPro" id="IPR054754">
    <property type="entry name" value="NudT16"/>
</dbReference>
<comment type="catalytic activity">
    <reaction evidence="15">
        <text>a 5'-end (N(7)-methyl 5'-triphosphoguanosine)-ribonucleoside in mRNA + H2O = N(7)-methyl-GDP + a 5'-end phospho-ribonucleoside in mRNA + 2 H(+)</text>
        <dbReference type="Rhea" id="RHEA:67484"/>
        <dbReference type="Rhea" id="RHEA-COMP:15692"/>
        <dbReference type="Rhea" id="RHEA-COMP:17167"/>
        <dbReference type="ChEBI" id="CHEBI:15377"/>
        <dbReference type="ChEBI" id="CHEBI:15378"/>
        <dbReference type="ChEBI" id="CHEBI:63714"/>
        <dbReference type="ChEBI" id="CHEBI:138282"/>
        <dbReference type="ChEBI" id="CHEBI:156461"/>
        <dbReference type="EC" id="3.6.1.62"/>
    </reaction>
    <physiologicalReaction direction="left-to-right" evidence="15">
        <dbReference type="Rhea" id="RHEA:67485"/>
    </physiologicalReaction>
</comment>
<dbReference type="VEuPathDB" id="VectorBase:RPRC001442"/>
<organism evidence="19 20">
    <name type="scientific">Rhodnius prolixus</name>
    <name type="common">Triatomid bug</name>
    <dbReference type="NCBI Taxonomy" id="13249"/>
    <lineage>
        <taxon>Eukaryota</taxon>
        <taxon>Metazoa</taxon>
        <taxon>Ecdysozoa</taxon>
        <taxon>Arthropoda</taxon>
        <taxon>Hexapoda</taxon>
        <taxon>Insecta</taxon>
        <taxon>Pterygota</taxon>
        <taxon>Neoptera</taxon>
        <taxon>Paraneoptera</taxon>
        <taxon>Hemiptera</taxon>
        <taxon>Heteroptera</taxon>
        <taxon>Panheteroptera</taxon>
        <taxon>Cimicomorpha</taxon>
        <taxon>Reduviidae</taxon>
        <taxon>Triatominae</taxon>
        <taxon>Rhodnius</taxon>
    </lineage>
</organism>
<accession>T1HBN0</accession>
<evidence type="ECO:0000256" key="12">
    <source>
        <dbReference type="ARBA" id="ARBA00041656"/>
    </source>
</evidence>
<protein>
    <recommendedName>
        <fullName evidence="10">U8 snoRNA-decapping enzyme</fullName>
        <ecNumber evidence="9">3.6.1.64</ecNumber>
    </recommendedName>
    <alternativeName>
        <fullName evidence="13">IDP phosphatase</fullName>
    </alternativeName>
    <alternativeName>
        <fullName evidence="11">Inosine diphosphate phosphatase</fullName>
    </alternativeName>
    <alternativeName>
        <fullName evidence="12">Nucleoside diphosphate-linked moiety X motif 16</fullName>
    </alternativeName>
    <alternativeName>
        <fullName evidence="14">m7GpppN-mRNA hydrolase</fullName>
    </alternativeName>
</protein>
<dbReference type="EMBL" id="ACPB03005922">
    <property type="status" value="NOT_ANNOTATED_CDS"/>
    <property type="molecule type" value="Genomic_DNA"/>
</dbReference>
<dbReference type="GO" id="GO:0006402">
    <property type="term" value="P:mRNA catabolic process"/>
    <property type="evidence" value="ECO:0007669"/>
    <property type="project" value="TreeGrafter"/>
</dbReference>
<dbReference type="GO" id="GO:0009117">
    <property type="term" value="P:nucleotide metabolic process"/>
    <property type="evidence" value="ECO:0007669"/>
    <property type="project" value="UniProtKB-KW"/>
</dbReference>
<comment type="catalytic activity">
    <reaction evidence="16">
        <text>IDP + H2O = IMP + phosphate + H(+)</text>
        <dbReference type="Rhea" id="RHEA:35207"/>
        <dbReference type="ChEBI" id="CHEBI:15377"/>
        <dbReference type="ChEBI" id="CHEBI:15378"/>
        <dbReference type="ChEBI" id="CHEBI:43474"/>
        <dbReference type="ChEBI" id="CHEBI:58053"/>
        <dbReference type="ChEBI" id="CHEBI:58280"/>
        <dbReference type="EC" id="3.6.1.64"/>
    </reaction>
    <physiologicalReaction direction="left-to-right" evidence="16">
        <dbReference type="Rhea" id="RHEA:35208"/>
    </physiologicalReaction>
</comment>
<evidence type="ECO:0000256" key="8">
    <source>
        <dbReference type="ARBA" id="ARBA00038173"/>
    </source>
</evidence>
<evidence type="ECO:0000256" key="16">
    <source>
        <dbReference type="ARBA" id="ARBA00047875"/>
    </source>
</evidence>
<dbReference type="HOGENOM" id="CLU_110418_1_0_1"/>
<evidence type="ECO:0000256" key="11">
    <source>
        <dbReference type="ARBA" id="ARBA00041450"/>
    </source>
</evidence>
<comment type="catalytic activity">
    <reaction evidence="17">
        <text>dIDP + H2O = dIMP + phosphate + H(+)</text>
        <dbReference type="Rhea" id="RHEA:35211"/>
        <dbReference type="ChEBI" id="CHEBI:15377"/>
        <dbReference type="ChEBI" id="CHEBI:15378"/>
        <dbReference type="ChEBI" id="CHEBI:43474"/>
        <dbReference type="ChEBI" id="CHEBI:61194"/>
        <dbReference type="ChEBI" id="CHEBI:62286"/>
        <dbReference type="EC" id="3.6.1.64"/>
    </reaction>
    <physiologicalReaction direction="left-to-right" evidence="17">
        <dbReference type="Rhea" id="RHEA:35212"/>
    </physiologicalReaction>
</comment>
<dbReference type="GO" id="GO:0005654">
    <property type="term" value="C:nucleoplasm"/>
    <property type="evidence" value="ECO:0007669"/>
    <property type="project" value="UniProtKB-SubCell"/>
</dbReference>
<dbReference type="STRING" id="13249.T1HBN0"/>
<dbReference type="EC" id="3.6.1.64" evidence="9"/>
<dbReference type="InParanoid" id="T1HBN0"/>
<evidence type="ECO:0000256" key="4">
    <source>
        <dbReference type="ARBA" id="ARBA00022801"/>
    </source>
</evidence>
<comment type="subcellular location">
    <subcellularLocation>
        <location evidence="2">Nucleus</location>
        <location evidence="2">Nucleolus</location>
    </subcellularLocation>
    <subcellularLocation>
        <location evidence="3">Nucleus</location>
        <location evidence="3">Nucleoplasm</location>
    </subcellularLocation>
</comment>
<keyword evidence="7" id="KW-0539">Nucleus</keyword>
<dbReference type="Proteomes" id="UP000015103">
    <property type="component" value="Unassembled WGS sequence"/>
</dbReference>
<name>T1HBN0_RHOPR</name>
<dbReference type="GO" id="GO:0030515">
    <property type="term" value="F:snoRNA binding"/>
    <property type="evidence" value="ECO:0007669"/>
    <property type="project" value="TreeGrafter"/>
</dbReference>
<dbReference type="AlphaFoldDB" id="T1HBN0"/>
<evidence type="ECO:0000256" key="1">
    <source>
        <dbReference type="ARBA" id="ARBA00001941"/>
    </source>
</evidence>
<comment type="similarity">
    <text evidence="8">Belongs to the Nudix hydrolase family. NUDT16 subfamily.</text>
</comment>
<dbReference type="PROSITE" id="PS51462">
    <property type="entry name" value="NUDIX"/>
    <property type="match status" value="1"/>
</dbReference>
<keyword evidence="5" id="KW-0694">RNA-binding</keyword>
<dbReference type="GO" id="GO:0016077">
    <property type="term" value="P:sno(s)RNA catabolic process"/>
    <property type="evidence" value="ECO:0007669"/>
    <property type="project" value="TreeGrafter"/>
</dbReference>
<evidence type="ECO:0000256" key="14">
    <source>
        <dbReference type="ARBA" id="ARBA00043162"/>
    </source>
</evidence>
<evidence type="ECO:0000256" key="6">
    <source>
        <dbReference type="ARBA" id="ARBA00023080"/>
    </source>
</evidence>
<dbReference type="PRINTS" id="PR00502">
    <property type="entry name" value="NUDIXFAMILY"/>
</dbReference>
<dbReference type="InterPro" id="IPR000086">
    <property type="entry name" value="NUDIX_hydrolase_dom"/>
</dbReference>
<dbReference type="Pfam" id="PF22327">
    <property type="entry name" value="Nudt16-like"/>
    <property type="match status" value="1"/>
</dbReference>
<reference evidence="19" key="1">
    <citation type="submission" date="2015-05" db="UniProtKB">
        <authorList>
            <consortium name="EnsemblMetazoa"/>
        </authorList>
    </citation>
    <scope>IDENTIFICATION</scope>
</reference>
<dbReference type="SUPFAM" id="SSF55811">
    <property type="entry name" value="Nudix"/>
    <property type="match status" value="1"/>
</dbReference>
<sequence length="113" mass="13034">MQFRFDGFFGFPGGIVDPGESPEEALNRELSEELGLSSLVEFSKDDRVMVHYNKYKLLLLHFFLKEVSFDDFREIELRSMCAPEYGNEVLGTVRVPLYTMTDGYSSDKSSEER</sequence>
<dbReference type="InterPro" id="IPR020084">
    <property type="entry name" value="NUDIX_hydrolase_CS"/>
</dbReference>
<evidence type="ECO:0000256" key="9">
    <source>
        <dbReference type="ARBA" id="ARBA00038899"/>
    </source>
</evidence>
<keyword evidence="4" id="KW-0378">Hydrolase</keyword>